<evidence type="ECO:0000256" key="2">
    <source>
        <dbReference type="ARBA" id="ARBA00022737"/>
    </source>
</evidence>
<dbReference type="Proteomes" id="UP000256970">
    <property type="component" value="Unassembled WGS sequence"/>
</dbReference>
<evidence type="ECO:0000313" key="6">
    <source>
        <dbReference type="EMBL" id="SZX76268.1"/>
    </source>
</evidence>
<keyword evidence="7" id="KW-1185">Reference proteome</keyword>
<dbReference type="AlphaFoldDB" id="A0A383VSV2"/>
<dbReference type="InterPro" id="IPR011024">
    <property type="entry name" value="G_crystallin-like"/>
</dbReference>
<dbReference type="EMBL" id="FNXT01001253">
    <property type="protein sequence ID" value="SZX76268.1"/>
    <property type="molecule type" value="Genomic_DNA"/>
</dbReference>
<dbReference type="Gene3D" id="2.60.20.10">
    <property type="entry name" value="Crystallins"/>
    <property type="match status" value="1"/>
</dbReference>
<reference evidence="5 7" key="1">
    <citation type="submission" date="2016-10" db="EMBL/GenBank/DDBJ databases">
        <authorList>
            <person name="Cai Z."/>
        </authorList>
    </citation>
    <scope>NUCLEOTIDE SEQUENCE [LARGE SCALE GENOMIC DNA]</scope>
</reference>
<proteinExistence type="inferred from homology"/>
<dbReference type="PANTHER" id="PTHR31157">
    <property type="entry name" value="SCP DOMAIN-CONTAINING PROTEIN"/>
    <property type="match status" value="1"/>
</dbReference>
<dbReference type="SMART" id="SM00247">
    <property type="entry name" value="XTALbg"/>
    <property type="match status" value="1"/>
</dbReference>
<dbReference type="Pfam" id="PF00188">
    <property type="entry name" value="CAP"/>
    <property type="match status" value="1"/>
</dbReference>
<dbReference type="STRING" id="3088.A0A383VSV2"/>
<dbReference type="InterPro" id="IPR001064">
    <property type="entry name" value="Beta/gamma_crystallin"/>
</dbReference>
<evidence type="ECO:0000313" key="5">
    <source>
        <dbReference type="EMBL" id="SZX68597.1"/>
    </source>
</evidence>
<accession>A0A383VSV2</accession>
<dbReference type="InterPro" id="IPR035940">
    <property type="entry name" value="CAP_sf"/>
</dbReference>
<dbReference type="SUPFAM" id="SSF55797">
    <property type="entry name" value="PR-1-like"/>
    <property type="match status" value="1"/>
</dbReference>
<dbReference type="CDD" id="cd05379">
    <property type="entry name" value="CAP_bacterial"/>
    <property type="match status" value="1"/>
</dbReference>
<evidence type="ECO:0000259" key="4">
    <source>
        <dbReference type="SMART" id="SM00247"/>
    </source>
</evidence>
<gene>
    <name evidence="6" type="ORF">BQ4739_LOCUS16658</name>
    <name evidence="5" type="ORF">BQ4739_LOCUS8937</name>
</gene>
<feature type="region of interest" description="Disordered" evidence="3">
    <location>
        <begin position="257"/>
        <end position="277"/>
    </location>
</feature>
<dbReference type="InterPro" id="IPR014044">
    <property type="entry name" value="CAP_dom"/>
</dbReference>
<sequence>MASPAAASAGSRAPSHHRRSLLQDAAPLVQDIGGYVQAVPAPGTPAEAAAASAAAAAAPSSATSHAPDAPDASVGGALPPVIASAEDVTAAAERPKRVRPIVLMVPGNGTGAEAAVVPAQSTQITVYEFCNYGGRAGVASAGNYASLASPFNDFISSVRVPAGMTAVFWENNNYGGRGLRVTGPSDVPCFDNWRFSKVTSSMQITSSNSGGGGGGGGGSGGVDAQLLALVNQARAQAGLRALSIDARLNAAALAHSQDQARRQTMSHTGGDGSSFDQRMTRAGYRWRSGAENVAMGQNGAQSVHTAWMNSAGHRANILGNHVHMGAAFATGGDGRPYWTQVFGTPA</sequence>
<protein>
    <recommendedName>
        <fullName evidence="4">Beta/gamma crystallin 'Greek key' domain-containing protein</fullName>
    </recommendedName>
</protein>
<evidence type="ECO:0000256" key="1">
    <source>
        <dbReference type="ARBA" id="ARBA00009646"/>
    </source>
</evidence>
<dbReference type="PANTHER" id="PTHR31157:SF1">
    <property type="entry name" value="SCP DOMAIN-CONTAINING PROTEIN"/>
    <property type="match status" value="1"/>
</dbReference>
<evidence type="ECO:0000313" key="7">
    <source>
        <dbReference type="Proteomes" id="UP000256970"/>
    </source>
</evidence>
<dbReference type="SUPFAM" id="SSF49695">
    <property type="entry name" value="gamma-Crystallin-like"/>
    <property type="match status" value="1"/>
</dbReference>
<comment type="similarity">
    <text evidence="1">Belongs to the beta/gamma-crystallin family.</text>
</comment>
<name>A0A383VSV2_TETOB</name>
<keyword evidence="2" id="KW-0677">Repeat</keyword>
<evidence type="ECO:0000256" key="3">
    <source>
        <dbReference type="SAM" id="MobiDB-lite"/>
    </source>
</evidence>
<organism evidence="5 7">
    <name type="scientific">Tetradesmus obliquus</name>
    <name type="common">Green alga</name>
    <name type="synonym">Acutodesmus obliquus</name>
    <dbReference type="NCBI Taxonomy" id="3088"/>
    <lineage>
        <taxon>Eukaryota</taxon>
        <taxon>Viridiplantae</taxon>
        <taxon>Chlorophyta</taxon>
        <taxon>core chlorophytes</taxon>
        <taxon>Chlorophyceae</taxon>
        <taxon>CS clade</taxon>
        <taxon>Sphaeropleales</taxon>
        <taxon>Scenedesmaceae</taxon>
        <taxon>Tetradesmus</taxon>
    </lineage>
</organism>
<dbReference type="Gene3D" id="3.40.33.10">
    <property type="entry name" value="CAP"/>
    <property type="match status" value="1"/>
</dbReference>
<dbReference type="EMBL" id="FNXT01000866">
    <property type="protein sequence ID" value="SZX68597.1"/>
    <property type="molecule type" value="Genomic_DNA"/>
</dbReference>
<feature type="domain" description="Beta/gamma crystallin 'Greek key'" evidence="4">
    <location>
        <begin position="123"/>
        <end position="205"/>
    </location>
</feature>